<dbReference type="PANTHER" id="PTHR34700">
    <property type="entry name" value="POTASSIUM BINDING PROTEIN KBP"/>
    <property type="match status" value="1"/>
</dbReference>
<evidence type="ECO:0000256" key="2">
    <source>
        <dbReference type="SAM" id="Phobius"/>
    </source>
</evidence>
<dbReference type="PROSITE" id="PS51782">
    <property type="entry name" value="LYSM"/>
    <property type="match status" value="1"/>
</dbReference>
<keyword evidence="2" id="KW-0812">Transmembrane</keyword>
<dbReference type="Gene3D" id="3.10.350.10">
    <property type="entry name" value="LysM domain"/>
    <property type="match status" value="1"/>
</dbReference>
<evidence type="ECO:0000313" key="5">
    <source>
        <dbReference type="Proteomes" id="UP000291838"/>
    </source>
</evidence>
<feature type="transmembrane region" description="Helical" evidence="2">
    <location>
        <begin position="101"/>
        <end position="121"/>
    </location>
</feature>
<dbReference type="InterPro" id="IPR036779">
    <property type="entry name" value="LysM_dom_sf"/>
</dbReference>
<keyword evidence="2" id="KW-0472">Membrane</keyword>
<protein>
    <submittedName>
        <fullName evidence="4">LysM domain-containing protein</fullName>
    </submittedName>
</protein>
<dbReference type="InterPro" id="IPR018392">
    <property type="entry name" value="LysM"/>
</dbReference>
<evidence type="ECO:0000259" key="3">
    <source>
        <dbReference type="PROSITE" id="PS51782"/>
    </source>
</evidence>
<dbReference type="PANTHER" id="PTHR34700:SF4">
    <property type="entry name" value="PHAGE-LIKE ELEMENT PBSX PROTEIN XKDP"/>
    <property type="match status" value="1"/>
</dbReference>
<dbReference type="InterPro" id="IPR052196">
    <property type="entry name" value="Bact_Kbp"/>
</dbReference>
<dbReference type="SUPFAM" id="SSF54106">
    <property type="entry name" value="LysM domain"/>
    <property type="match status" value="1"/>
</dbReference>
<feature type="region of interest" description="Disordered" evidence="1">
    <location>
        <begin position="200"/>
        <end position="233"/>
    </location>
</feature>
<dbReference type="SMART" id="SM00257">
    <property type="entry name" value="LysM"/>
    <property type="match status" value="1"/>
</dbReference>
<dbReference type="AlphaFoldDB" id="A0A4Q2RU69"/>
<dbReference type="EMBL" id="SDWS01000003">
    <property type="protein sequence ID" value="RYB91504.1"/>
    <property type="molecule type" value="Genomic_DNA"/>
</dbReference>
<reference evidence="4 5" key="1">
    <citation type="submission" date="2019-01" db="EMBL/GenBank/DDBJ databases">
        <title>Novel species of Nocardioides.</title>
        <authorList>
            <person name="Liu Q."/>
            <person name="Xin Y.-H."/>
        </authorList>
    </citation>
    <scope>NUCLEOTIDE SEQUENCE [LARGE SCALE GENOMIC DNA]</scope>
    <source>
        <strain evidence="4 5">HLT3-15</strain>
    </source>
</reference>
<keyword evidence="5" id="KW-1185">Reference proteome</keyword>
<dbReference type="CDD" id="cd00118">
    <property type="entry name" value="LysM"/>
    <property type="match status" value="1"/>
</dbReference>
<proteinExistence type="predicted"/>
<feature type="transmembrane region" description="Helical" evidence="2">
    <location>
        <begin position="61"/>
        <end position="89"/>
    </location>
</feature>
<gene>
    <name evidence="4" type="ORF">EUA06_09285</name>
</gene>
<comment type="caution">
    <text evidence="4">The sequence shown here is derived from an EMBL/GenBank/DDBJ whole genome shotgun (WGS) entry which is preliminary data.</text>
</comment>
<dbReference type="Pfam" id="PF01476">
    <property type="entry name" value="LysM"/>
    <property type="match status" value="1"/>
</dbReference>
<feature type="region of interest" description="Disordered" evidence="1">
    <location>
        <begin position="140"/>
        <end position="165"/>
    </location>
</feature>
<dbReference type="OrthoDB" id="3210682at2"/>
<feature type="domain" description="LysM" evidence="3">
    <location>
        <begin position="162"/>
        <end position="215"/>
    </location>
</feature>
<accession>A0A4Q2RU69</accession>
<keyword evidence="2" id="KW-1133">Transmembrane helix</keyword>
<evidence type="ECO:0000256" key="1">
    <source>
        <dbReference type="SAM" id="MobiDB-lite"/>
    </source>
</evidence>
<sequence length="233" mass="23832">MNDANARKRKVRVVPRSLGSPARSLAVWLGASTAAALALISTPPAWSAARSASGAAAVSDLVVAACVTGLALSLVWLWLVTTVTVLGLLRGRTAPGGVTRRLVLLACGVAVVAGTSAPSLASGGDGSELLAGLSLPERAVAPHQQRAEPRPAAPSHTGTGTGTYVVRPGDSLSSIALAHPGAGSLDDRWRALWRANRDVVGDDPDLIHPGQALRLPGTHHEAQTQPDEDGDRS</sequence>
<name>A0A4Q2RU69_9ACTN</name>
<organism evidence="4 5">
    <name type="scientific">Nocardioides glacieisoli</name>
    <dbReference type="NCBI Taxonomy" id="1168730"/>
    <lineage>
        <taxon>Bacteria</taxon>
        <taxon>Bacillati</taxon>
        <taxon>Actinomycetota</taxon>
        <taxon>Actinomycetes</taxon>
        <taxon>Propionibacteriales</taxon>
        <taxon>Nocardioidaceae</taxon>
        <taxon>Nocardioides</taxon>
    </lineage>
</organism>
<evidence type="ECO:0000313" key="4">
    <source>
        <dbReference type="EMBL" id="RYB91504.1"/>
    </source>
</evidence>
<dbReference type="Proteomes" id="UP000291838">
    <property type="component" value="Unassembled WGS sequence"/>
</dbReference>